<evidence type="ECO:0000256" key="3">
    <source>
        <dbReference type="ARBA" id="ARBA00006874"/>
    </source>
</evidence>
<evidence type="ECO:0000256" key="29">
    <source>
        <dbReference type="ARBA" id="ARBA00048548"/>
    </source>
</evidence>
<gene>
    <name evidence="32" type="primary">L</name>
</gene>
<evidence type="ECO:0000256" key="10">
    <source>
        <dbReference type="ARBA" id="ARBA00022679"/>
    </source>
</evidence>
<dbReference type="InterPro" id="IPR029063">
    <property type="entry name" value="SAM-dependent_MTases_sf"/>
</dbReference>
<dbReference type="Pfam" id="PF14318">
    <property type="entry name" value="Mononeg_mRNAcap"/>
    <property type="match status" value="1"/>
</dbReference>
<dbReference type="InterPro" id="IPR048397">
    <property type="entry name" value="Methyltrans_Mon_CD"/>
</dbReference>
<evidence type="ECO:0000256" key="7">
    <source>
        <dbReference type="ARBA" id="ARBA00022484"/>
    </source>
</evidence>
<evidence type="ECO:0000256" key="15">
    <source>
        <dbReference type="ARBA" id="ARBA00022840"/>
    </source>
</evidence>
<dbReference type="InterPro" id="IPR014023">
    <property type="entry name" value="Mononeg_RNA_pol_cat"/>
</dbReference>
<comment type="subcellular location">
    <subcellularLocation>
        <location evidence="1">Host cytoplasm</location>
    </subcellularLocation>
    <subcellularLocation>
        <location evidence="2">Virion</location>
    </subcellularLocation>
</comment>
<keyword evidence="8" id="KW-0489">Methyltransferase</keyword>
<dbReference type="PROSITE" id="PS51590">
    <property type="entry name" value="SAM_MT_MNV_L"/>
    <property type="match status" value="1"/>
</dbReference>
<dbReference type="Pfam" id="PF14314">
    <property type="entry name" value="Methyltrans_Mon_2nd"/>
    <property type="match status" value="1"/>
</dbReference>
<evidence type="ECO:0000259" key="31">
    <source>
        <dbReference type="PROSITE" id="PS51590"/>
    </source>
</evidence>
<dbReference type="GO" id="GO:0005524">
    <property type="term" value="F:ATP binding"/>
    <property type="evidence" value="ECO:0007669"/>
    <property type="project" value="UniProtKB-KW"/>
</dbReference>
<evidence type="ECO:0000256" key="8">
    <source>
        <dbReference type="ARBA" id="ARBA00022603"/>
    </source>
</evidence>
<accession>A0A7S6Z3T5</accession>
<dbReference type="GO" id="GO:0004482">
    <property type="term" value="F:mRNA 5'-cap (guanine-N7-)-methyltransferase activity"/>
    <property type="evidence" value="ECO:0007669"/>
    <property type="project" value="InterPro"/>
</dbReference>
<evidence type="ECO:0000256" key="25">
    <source>
        <dbReference type="ARBA" id="ARBA00030436"/>
    </source>
</evidence>
<dbReference type="InterPro" id="IPR039530">
    <property type="entry name" value="L_methyltransferase_rhabdo"/>
</dbReference>
<comment type="catalytic activity">
    <reaction evidence="29">
        <text>GTP + H2O = GDP + phosphate + H(+)</text>
        <dbReference type="Rhea" id="RHEA:19669"/>
        <dbReference type="ChEBI" id="CHEBI:15377"/>
        <dbReference type="ChEBI" id="CHEBI:15378"/>
        <dbReference type="ChEBI" id="CHEBI:37565"/>
        <dbReference type="ChEBI" id="CHEBI:43474"/>
        <dbReference type="ChEBI" id="CHEBI:58189"/>
    </reaction>
</comment>
<evidence type="ECO:0000256" key="1">
    <source>
        <dbReference type="ARBA" id="ARBA00004192"/>
    </source>
</evidence>
<protein>
    <recommendedName>
        <fullName evidence="6">RNA-directed RNA polymerase L</fullName>
        <ecNumber evidence="23">2.1.1.375</ecNumber>
        <ecNumber evidence="4">2.7.7.48</ecNumber>
        <ecNumber evidence="5">2.7.7.88</ecNumber>
    </recommendedName>
    <alternativeName>
        <fullName evidence="24">Large structural protein</fullName>
    </alternativeName>
    <alternativeName>
        <fullName evidence="26">Replicase</fullName>
    </alternativeName>
    <alternativeName>
        <fullName evidence="25">Transcriptase</fullName>
    </alternativeName>
</protein>
<organism evidence="32">
    <name type="scientific">Micropterus salmoides rhabdovirus</name>
    <dbReference type="NCBI Taxonomy" id="2527734"/>
    <lineage>
        <taxon>Viruses</taxon>
        <taxon>Riboviria</taxon>
        <taxon>Orthornavirae</taxon>
        <taxon>Negarnaviricota</taxon>
        <taxon>Haploviricotina</taxon>
        <taxon>Monjiviricetes</taxon>
        <taxon>Mononegavirales</taxon>
        <taxon>Rhabdoviridae</taxon>
        <taxon>Alpharhabdovirinae</taxon>
        <taxon>Siniperhavirus</taxon>
        <taxon>Siniperhavirus chuatsi</taxon>
    </lineage>
</organism>
<evidence type="ECO:0000256" key="23">
    <source>
        <dbReference type="ARBA" id="ARBA00026099"/>
    </source>
</evidence>
<evidence type="ECO:0000256" key="13">
    <source>
        <dbReference type="ARBA" id="ARBA00022741"/>
    </source>
</evidence>
<evidence type="ECO:0000256" key="19">
    <source>
        <dbReference type="ARBA" id="ARBA00023200"/>
    </source>
</evidence>
<keyword evidence="14" id="KW-0378">Hydrolase</keyword>
<dbReference type="Proteomes" id="UP001228744">
    <property type="component" value="Segment"/>
</dbReference>
<dbReference type="Pfam" id="PF21080">
    <property type="entry name" value="Methyltrans_Mon_1st"/>
    <property type="match status" value="1"/>
</dbReference>
<keyword evidence="20" id="KW-0511">Multifunctional enzyme</keyword>
<dbReference type="EC" id="2.7.7.88" evidence="5"/>
<keyword evidence="19" id="KW-1035">Host cytoplasm</keyword>
<keyword evidence="17" id="KW-0693">Viral RNA replication</keyword>
<keyword evidence="9" id="KW-0507">mRNA processing</keyword>
<dbReference type="EMBL" id="MT818233">
    <property type="protein sequence ID" value="QOX06517.1"/>
    <property type="molecule type" value="Viral_cRNA"/>
</dbReference>
<dbReference type="Gene3D" id="3.40.50.150">
    <property type="entry name" value="Vaccinia Virus protein VP39"/>
    <property type="match status" value="1"/>
</dbReference>
<evidence type="ECO:0000256" key="12">
    <source>
        <dbReference type="ARBA" id="ARBA00022695"/>
    </source>
</evidence>
<evidence type="ECO:0000256" key="21">
    <source>
        <dbReference type="ARBA" id="ARBA00024494"/>
    </source>
</evidence>
<evidence type="ECO:0000256" key="4">
    <source>
        <dbReference type="ARBA" id="ARBA00012494"/>
    </source>
</evidence>
<evidence type="ECO:0000256" key="17">
    <source>
        <dbReference type="ARBA" id="ARBA00022953"/>
    </source>
</evidence>
<evidence type="ECO:0000313" key="32">
    <source>
        <dbReference type="EMBL" id="QOX06517.1"/>
    </source>
</evidence>
<dbReference type="GO" id="GO:0016787">
    <property type="term" value="F:hydrolase activity"/>
    <property type="evidence" value="ECO:0007669"/>
    <property type="project" value="UniProtKB-KW"/>
</dbReference>
<evidence type="ECO:0000256" key="22">
    <source>
        <dbReference type="ARBA" id="ARBA00024499"/>
    </source>
</evidence>
<keyword evidence="7 32" id="KW-0696">RNA-directed RNA polymerase</keyword>
<dbReference type="InterPro" id="IPR026890">
    <property type="entry name" value="Mononeg_mRNAcap"/>
</dbReference>
<proteinExistence type="inferred from homology"/>
<dbReference type="EC" id="2.1.1.375" evidence="23"/>
<dbReference type="InterPro" id="IPR039736">
    <property type="entry name" value="L_poly_C"/>
</dbReference>
<evidence type="ECO:0000256" key="14">
    <source>
        <dbReference type="ARBA" id="ARBA00022801"/>
    </source>
</evidence>
<dbReference type="NCBIfam" id="TIGR04198">
    <property type="entry name" value="paramyx_RNAcap"/>
    <property type="match status" value="1"/>
</dbReference>
<sequence length="2086" mass="238711">MKKTSTVIMDYSQEYVDDYDDPFAEYEAFSNFQDFFEKGRPLNQKDYNLNSPLIGDEIDAFLTYIKTHSISTRFVRNKKRWELYKEHVPYPHSMIQDHTVIHQWLGNHFLNMQQTQEYKTLVSHVNEMTRSADEILQPFLKGWKGESTSPTRKDLNLLQHIGLEYGSGFLGWHKVTLLMNSQTRLERENLITSGFQGLESVLESDDLWIGRIKDPCIGTWTITDNLVWSDKSGILLDKNTVMMIKDTLIGRIQTLLSLINREDKKFDDQTPKKLYNLYRLGDKMLKNKGDDAYEAIKMLEPMCNLQLSKLAHEYRPLIPDFPHFENHVRRTCSDLSQEHPEVLEILELVLSVRNVEEVLLFFGSFRHWGHPFIDYFEGLKKLNKQVTLQKEIDDKYANALASDLAYIVLKKEFDKKKHWAVNKEAMSEKHPFYQHVSEHTWPTPKQVDDFGDNWHKLPLTKVFEIPDVIDPSIIYSDKSHSMQKSEVLDSIMNHPNTPIPTKKVLSSLLEKPATDWPKFLKSVDLNGLDEEDLVIGLKGKERELKKAGRFFSLMSWKLREYFVMTEYLIKHHFVPLFHGLTMADDMTQVMKKMLDRSQGQGENDYQRVSIANHIDYEKWNNHQRRESNGPAFRVMGQFLGYPSLIEKTHEFFEKSLIYYNGRPDLMQVTGNQVINSTDKLVCWQGQKGGLEGLRQKGWSILNLLIIRRESKIRNTRVQTLAQGDNQVICTQYMLSPSRDEKEMKEKLKHIAENNGVIMSAIERGTNKLGLIINNDETIQSADFLTYGKIPIFRGNIRCLEGKRWSRVTCVTNDQLPNLSNVLSSVSTNALTVSHFDISPLNAMRQYCFFGCFALKLVSMHNPALRGSHESRLGFDISTDSTIAATLFLDPSLGGASGMSLTRFLMRMFPDPVTEGLAFWKVVYNNTDLGWVKRLCTKAGHPKLAKGEMNNIGKLIENPSALNLKKETSAISIIKNEVKRFLYDKCIDFGNKIISTAIEETREEEPYLDNFLASIYPLFPRFLAEFKAASFLGITDSLVSLFQNSKTIRGVFKNKYAKEIELKVLTCEINLLKLIHDFEKVETFPMWDCSSLHAKTLRQESWGMPVHGATIPHPLEMLSLKDFHHRCETMDYITVSVIEPLNKCLESKGRLPAYLGSKTSETTSIIQPWDRETSIPMIKRAAKLRNAISWFVNPDSNLAKSIMNNLEGLTGEKWDGALEGFKRTGSALHRFSSARVSSGGFSAQSPAKLTRMMSTTDTFRDIGTDNYDFMFQSLLIHSQITAGEVLGDSDATGTLHFHLDCKGCLSKIEEVVLESRVTYRPEDRSGLLNKWKPEGSEWSKERTRPEIQSTTIERLNKSSIHYNMGRAQGFIYGDQKMTGRGGDESSLFPLSIQYKVKADLFLNGMMDGLVYASSLATIHRRNFDHPTKFQATQYGTLEYLVEELTSHPPFLNLLRSGPLSEILRSVPHRVPPSYPLTNRDLGALARNYLRYMLQTLKQSHQRKDYDANLIIFADMMSPDVIYPYALAQKCAKLAFKPKWTPTDTETLRQLRETASSMRANPDFKMYLSNKIVAVDHEIRHASKTIQEKTSFKEEKLTWGKELSGKVTISEVIVSNEKQAVPSETVKQRKDPLISGLRHFQMATGAHYKLRSILDAKRITYRDFICGGDGSGGLTSCLLRQSPASRGLFNSLLEIKETDLRGSSPSPPSAIFHLGPESQRCCNLLSAWENPSDLSQALTWDYFRSEMIKSNLKVDLMTFDMEVRDVEMSEKIETMIEENLDLLSEKGTLIYKTYLSRFASVNICAPERFSKYFSKAELISTQFTSSHSSEVYLVCTGKRRNPKNLKFVNWKMTWELAKVHKCWNDTETELKRAFELQQMDMYQGVPKKLISDWENDLLALTLGLRVESGIASVLCSFLSTHRRILSGTTLLAIWAHVALYQRRPGTSPPSVRHCQEIGIISTGFLYCLALARADVSLYSKMKMMTDHAFPFHYHKSRWNTTTGLNQTVRLDNKMAGLGSVIRLFSRLGLQGDADWRKVDESCRLIVPQCTMKWVLAHTGLAGLTKGKWALGEVTAQEEWEEREAAWTE</sequence>
<evidence type="ECO:0000256" key="24">
    <source>
        <dbReference type="ARBA" id="ARBA00030285"/>
    </source>
</evidence>
<comment type="catalytic activity">
    <reaction evidence="22">
        <text>a 5'-end (5'-triphosphoguanosine)-(2'-O-methyladenylyl)-adenylyl-cytidylyl-adenosine in mRNA + S-adenosyl-L-methionine = a 5'-end (N(7)-methyl 5'-triphosphoguanosine)-(2'-O-methyladenylyl)-adenylyl-cytidylyl-adenosine in mRNA + S-adenosyl-L-homocysteine</text>
        <dbReference type="Rhea" id="RHEA:65440"/>
        <dbReference type="Rhea" id="RHEA-COMP:16798"/>
        <dbReference type="Rhea" id="RHEA-COMP:16801"/>
        <dbReference type="ChEBI" id="CHEBI:57856"/>
        <dbReference type="ChEBI" id="CHEBI:59789"/>
        <dbReference type="ChEBI" id="CHEBI:156482"/>
        <dbReference type="ChEBI" id="CHEBI:156483"/>
    </reaction>
</comment>
<dbReference type="PROSITE" id="PS50526">
    <property type="entry name" value="RDRP_SSRNA_NEG_NONSEG"/>
    <property type="match status" value="1"/>
</dbReference>
<name>A0A7S6Z3T5_9RHAB</name>
<evidence type="ECO:0000256" key="11">
    <source>
        <dbReference type="ARBA" id="ARBA00022691"/>
    </source>
</evidence>
<evidence type="ECO:0000256" key="28">
    <source>
        <dbReference type="ARBA" id="ARBA00047370"/>
    </source>
</evidence>
<dbReference type="GO" id="GO:0030430">
    <property type="term" value="C:host cell cytoplasm"/>
    <property type="evidence" value="ECO:0007669"/>
    <property type="project" value="UniProtKB-SubCell"/>
</dbReference>
<dbReference type="InterPro" id="IPR025786">
    <property type="entry name" value="Mononega_L_MeTrfase"/>
</dbReference>
<evidence type="ECO:0000256" key="9">
    <source>
        <dbReference type="ARBA" id="ARBA00022664"/>
    </source>
</evidence>
<dbReference type="InterPro" id="IPR017234">
    <property type="entry name" value="RNA-dir_pol_rhabdovirus"/>
</dbReference>
<evidence type="ECO:0000256" key="27">
    <source>
        <dbReference type="ARBA" id="ARBA00047332"/>
    </source>
</evidence>
<dbReference type="SMR" id="A0A7S6Z3T5"/>
<keyword evidence="15" id="KW-0067">ATP-binding</keyword>
<evidence type="ECO:0000256" key="20">
    <source>
        <dbReference type="ARBA" id="ARBA00023268"/>
    </source>
</evidence>
<keyword evidence="18" id="KW-0506">mRNA capping</keyword>
<dbReference type="GO" id="GO:0003968">
    <property type="term" value="F:RNA-directed RNA polymerase activity"/>
    <property type="evidence" value="ECO:0007669"/>
    <property type="project" value="UniProtKB-KW"/>
</dbReference>
<dbReference type="Pfam" id="PF00946">
    <property type="entry name" value="Mononeg_RNA_pol"/>
    <property type="match status" value="1"/>
</dbReference>
<dbReference type="EC" id="2.7.7.48" evidence="4"/>
<comment type="catalytic activity">
    <reaction evidence="28">
        <text>a 5'-end (5'-triphosphoguanosine)-adenylyl-adenylyl-cytidylyl-adenosine in mRNA + 2 S-adenosyl-L-methionine = a 5'-end (N(7)-methyl 5'-triphosphoguanosine)-(2'-O-methyladenylyl)-adenylyl-cytidylyl-adenosine in mRNA + 2 S-adenosyl-L-homocysteine + H(+)</text>
        <dbReference type="Rhea" id="RHEA:65376"/>
        <dbReference type="Rhea" id="RHEA-COMP:16797"/>
        <dbReference type="Rhea" id="RHEA-COMP:16798"/>
        <dbReference type="ChEBI" id="CHEBI:15378"/>
        <dbReference type="ChEBI" id="CHEBI:57856"/>
        <dbReference type="ChEBI" id="CHEBI:59789"/>
        <dbReference type="ChEBI" id="CHEBI:156483"/>
        <dbReference type="ChEBI" id="CHEBI:156484"/>
        <dbReference type="EC" id="2.1.1.375"/>
    </reaction>
</comment>
<feature type="domain" description="Mononegavirus-type SAM-dependent 2'-O-MTase" evidence="31">
    <location>
        <begin position="1636"/>
        <end position="1832"/>
    </location>
</feature>
<keyword evidence="11" id="KW-0949">S-adenosyl-L-methionine</keyword>
<reference evidence="32" key="1">
    <citation type="submission" date="2020-07" db="EMBL/GenBank/DDBJ databases">
        <title>Isolation and identification of a Micoptenus salmoides rhabdovirus and the screening of antiviral drugs.</title>
        <authorList>
            <person name="Yang F."/>
        </authorList>
    </citation>
    <scope>NUCLEOTIDE SEQUENCE</scope>
    <source>
        <strain evidence="32">MSRV-FJ985</strain>
    </source>
</reference>
<keyword evidence="13" id="KW-0547">Nucleotide-binding</keyword>
<keyword evidence="10" id="KW-0808">Transferase</keyword>
<evidence type="ECO:0000256" key="18">
    <source>
        <dbReference type="ARBA" id="ARBA00023042"/>
    </source>
</evidence>
<dbReference type="PIRSF" id="PIRSF037546">
    <property type="entry name" value="RNA_pol_RhabdoV_sub"/>
    <property type="match status" value="1"/>
</dbReference>
<evidence type="ECO:0000259" key="30">
    <source>
        <dbReference type="PROSITE" id="PS50526"/>
    </source>
</evidence>
<evidence type="ECO:0000256" key="2">
    <source>
        <dbReference type="ARBA" id="ARBA00004328"/>
    </source>
</evidence>
<evidence type="ECO:0000256" key="5">
    <source>
        <dbReference type="ARBA" id="ARBA00012582"/>
    </source>
</evidence>
<comment type="catalytic activity">
    <reaction evidence="27">
        <text>a 5'-end (5'-triphosphoguanosine)-adenylyl-adenylyl-cytidylyl-adenosine in mRNA + S-adenosyl-L-methionine = a 5'-end (5'-triphosphoguanosine)-(2'-O-methyladenylyl)-adenylyl-cytidylyl-adenosine in mRNA + S-adenosyl-L-homocysteine + H(+)</text>
        <dbReference type="Rhea" id="RHEA:65380"/>
        <dbReference type="Rhea" id="RHEA-COMP:16797"/>
        <dbReference type="Rhea" id="RHEA-COMP:16801"/>
        <dbReference type="ChEBI" id="CHEBI:15378"/>
        <dbReference type="ChEBI" id="CHEBI:57856"/>
        <dbReference type="ChEBI" id="CHEBI:59789"/>
        <dbReference type="ChEBI" id="CHEBI:156482"/>
        <dbReference type="ChEBI" id="CHEBI:156484"/>
    </reaction>
</comment>
<comment type="similarity">
    <text evidence="3">Belongs to the rhabdoviridae protein L family.</text>
</comment>
<keyword evidence="16" id="KW-0946">Virion</keyword>
<evidence type="ECO:0000256" key="6">
    <source>
        <dbReference type="ARBA" id="ARBA00018602"/>
    </source>
</evidence>
<keyword evidence="12" id="KW-0548">Nucleotidyltransferase</keyword>
<feature type="domain" description="RdRp catalytic" evidence="30">
    <location>
        <begin position="608"/>
        <end position="794"/>
    </location>
</feature>
<evidence type="ECO:0000256" key="26">
    <source>
        <dbReference type="ARBA" id="ARBA00031012"/>
    </source>
</evidence>
<dbReference type="GO" id="GO:0044423">
    <property type="term" value="C:virion component"/>
    <property type="evidence" value="ECO:0007669"/>
    <property type="project" value="UniProtKB-KW"/>
</dbReference>
<evidence type="ECO:0000256" key="16">
    <source>
        <dbReference type="ARBA" id="ARBA00022844"/>
    </source>
</evidence>
<comment type="catalytic activity">
    <reaction evidence="21">
        <text>a 5'-end triphospho-adenylyl-adenylyl-cytidylyl-adenosine in mRNA + GDP + H(+) = a 5'-end (5'-triphosphoguanosine)-adenylyl-adenylyl-cytidylyl-adenosine in mRNA + diphosphate</text>
        <dbReference type="Rhea" id="RHEA:65436"/>
        <dbReference type="Rhea" id="RHEA-COMP:16797"/>
        <dbReference type="Rhea" id="RHEA-COMP:16799"/>
        <dbReference type="ChEBI" id="CHEBI:15378"/>
        <dbReference type="ChEBI" id="CHEBI:33019"/>
        <dbReference type="ChEBI" id="CHEBI:58189"/>
        <dbReference type="ChEBI" id="CHEBI:156484"/>
        <dbReference type="ChEBI" id="CHEBI:156503"/>
        <dbReference type="EC" id="2.7.7.88"/>
    </reaction>
</comment>